<reference evidence="1 2" key="1">
    <citation type="journal article" date="2018" name="Front. Microbiol.">
        <title>Genome-Based Analysis Reveals the Taxonomy and Diversity of the Family Idiomarinaceae.</title>
        <authorList>
            <person name="Liu Y."/>
            <person name="Lai Q."/>
            <person name="Shao Z."/>
        </authorList>
    </citation>
    <scope>NUCLEOTIDE SEQUENCE [LARGE SCALE GENOMIC DNA]</scope>
    <source>
        <strain evidence="1 2">GBSy1</strain>
    </source>
</reference>
<name>A0ABY0BXA3_9GAMM</name>
<protein>
    <submittedName>
        <fullName evidence="1">Uncharacterized protein</fullName>
    </submittedName>
</protein>
<gene>
    <name evidence="1" type="ORF">CWE12_10765</name>
</gene>
<evidence type="ECO:0000313" key="2">
    <source>
        <dbReference type="Proteomes" id="UP000287410"/>
    </source>
</evidence>
<accession>A0ABY0BXA3</accession>
<dbReference type="RefSeq" id="WP_126789723.1">
    <property type="nucleotide sequence ID" value="NZ_PIPN01000005.1"/>
</dbReference>
<keyword evidence="2" id="KW-1185">Reference proteome</keyword>
<dbReference type="EMBL" id="PIPN01000005">
    <property type="protein sequence ID" value="RUO28786.1"/>
    <property type="molecule type" value="Genomic_DNA"/>
</dbReference>
<organism evidence="1 2">
    <name type="scientific">Aliidiomarina sedimenti</name>
    <dbReference type="NCBI Taxonomy" id="1933879"/>
    <lineage>
        <taxon>Bacteria</taxon>
        <taxon>Pseudomonadati</taxon>
        <taxon>Pseudomonadota</taxon>
        <taxon>Gammaproteobacteria</taxon>
        <taxon>Alteromonadales</taxon>
        <taxon>Idiomarinaceae</taxon>
        <taxon>Aliidiomarina</taxon>
    </lineage>
</organism>
<proteinExistence type="predicted"/>
<sequence>MSIQLEISRPTQPDQHCVKCRQPHQAGQHRVVHNQQISLFANSTPLFDQPYGTEEVRLSDGWFYLSLHCPVKPVLQTLKAEKLPWLCPHCAGYEGISNLDAPGATILNDNGEQRATGVHHLFDKQRHEQQAEKLL</sequence>
<comment type="caution">
    <text evidence="1">The sequence shown here is derived from an EMBL/GenBank/DDBJ whole genome shotgun (WGS) entry which is preliminary data.</text>
</comment>
<dbReference type="Proteomes" id="UP000287410">
    <property type="component" value="Unassembled WGS sequence"/>
</dbReference>
<evidence type="ECO:0000313" key="1">
    <source>
        <dbReference type="EMBL" id="RUO28786.1"/>
    </source>
</evidence>